<proteinExistence type="predicted"/>
<accession>A0A2N3KVG5</accession>
<dbReference type="OrthoDB" id="9807890at2"/>
<evidence type="ECO:0000313" key="3">
    <source>
        <dbReference type="EMBL" id="PKR54562.1"/>
    </source>
</evidence>
<dbReference type="PANTHER" id="PTHR42850:SF4">
    <property type="entry name" value="ZINC-DEPENDENT ENDOPOLYPHOSPHATASE"/>
    <property type="match status" value="1"/>
</dbReference>
<dbReference type="Gene3D" id="3.60.21.10">
    <property type="match status" value="1"/>
</dbReference>
<evidence type="ECO:0000313" key="4">
    <source>
        <dbReference type="Proteomes" id="UP000233597"/>
    </source>
</evidence>
<dbReference type="RefSeq" id="WP_101265097.1">
    <property type="nucleotide sequence ID" value="NZ_NWTK01000004.1"/>
</dbReference>
<dbReference type="Pfam" id="PF00149">
    <property type="entry name" value="Metallophos"/>
    <property type="match status" value="1"/>
</dbReference>
<dbReference type="InterPro" id="IPR050126">
    <property type="entry name" value="Ap4A_hydrolase"/>
</dbReference>
<feature type="domain" description="Calcineurin-like phosphoesterase" evidence="2">
    <location>
        <begin position="39"/>
        <end position="227"/>
    </location>
</feature>
<name>A0A2N3KVG5_9PROT</name>
<dbReference type="SUPFAM" id="SSF56300">
    <property type="entry name" value="Metallo-dependent phosphatases"/>
    <property type="match status" value="1"/>
</dbReference>
<feature type="region of interest" description="Disordered" evidence="1">
    <location>
        <begin position="1"/>
        <end position="24"/>
    </location>
</feature>
<dbReference type="GO" id="GO:0016791">
    <property type="term" value="F:phosphatase activity"/>
    <property type="evidence" value="ECO:0007669"/>
    <property type="project" value="TreeGrafter"/>
</dbReference>
<dbReference type="GO" id="GO:0008803">
    <property type="term" value="F:bis(5'-nucleosyl)-tetraphosphatase (symmetrical) activity"/>
    <property type="evidence" value="ECO:0007669"/>
    <property type="project" value="TreeGrafter"/>
</dbReference>
<comment type="caution">
    <text evidence="3">The sequence shown here is derived from an EMBL/GenBank/DDBJ whole genome shotgun (WGS) entry which is preliminary data.</text>
</comment>
<dbReference type="AlphaFoldDB" id="A0A2N3KVG5"/>
<reference evidence="3 4" key="1">
    <citation type="submission" date="2017-09" db="EMBL/GenBank/DDBJ databases">
        <title>Biodiversity and function of Thalassospira species in the particle-attached aromatic-hydrocarbon-degrading consortia from the surface seawater of the South China Sea.</title>
        <authorList>
            <person name="Dong C."/>
            <person name="Liu R."/>
            <person name="Shao Z."/>
        </authorList>
    </citation>
    <scope>NUCLEOTIDE SEQUENCE [LARGE SCALE GENOMIC DNA]</scope>
    <source>
        <strain evidence="3 4">CSC1P2</strain>
    </source>
</reference>
<sequence length="263" mass="29330">MFGWFGKKNKPTQSAAKPAGNRKVGLDDASVPEAVVAYAIGDIHGRADLLEQKLTKILADPVKEGQKKTIIYLGDLVDRGLKSRQVIDLILNHEDQGIDQVWLMGNHEEFMVRFLDDAPNSLEWLTYGGAETLLSYNVSVAAGAFNAEKAIKVSEDLNAAMQAAGHDRFFTRFRDSFELGDYLFVHAGIDPERQIAGQGPEILRWIREPFLSFSGALPKVVVHGHTVTEEPTVRNHRIGLDTGAYYSNKLTCLRLEGRDYRFV</sequence>
<dbReference type="GO" id="GO:0110154">
    <property type="term" value="P:RNA decapping"/>
    <property type="evidence" value="ECO:0007669"/>
    <property type="project" value="TreeGrafter"/>
</dbReference>
<dbReference type="Proteomes" id="UP000233597">
    <property type="component" value="Unassembled WGS sequence"/>
</dbReference>
<dbReference type="EMBL" id="NWTK01000004">
    <property type="protein sequence ID" value="PKR54562.1"/>
    <property type="molecule type" value="Genomic_DNA"/>
</dbReference>
<dbReference type="InterPro" id="IPR004843">
    <property type="entry name" value="Calcineurin-like_PHP"/>
</dbReference>
<dbReference type="GO" id="GO:0005737">
    <property type="term" value="C:cytoplasm"/>
    <property type="evidence" value="ECO:0007669"/>
    <property type="project" value="TreeGrafter"/>
</dbReference>
<dbReference type="PANTHER" id="PTHR42850">
    <property type="entry name" value="METALLOPHOSPHOESTERASE"/>
    <property type="match status" value="1"/>
</dbReference>
<protein>
    <recommendedName>
        <fullName evidence="2">Calcineurin-like phosphoesterase domain-containing protein</fullName>
    </recommendedName>
</protein>
<evidence type="ECO:0000259" key="2">
    <source>
        <dbReference type="Pfam" id="PF00149"/>
    </source>
</evidence>
<organism evidence="3 4">
    <name type="scientific">Thalassospira marina</name>
    <dbReference type="NCBI Taxonomy" id="2048283"/>
    <lineage>
        <taxon>Bacteria</taxon>
        <taxon>Pseudomonadati</taxon>
        <taxon>Pseudomonadota</taxon>
        <taxon>Alphaproteobacteria</taxon>
        <taxon>Rhodospirillales</taxon>
        <taxon>Thalassospiraceae</taxon>
        <taxon>Thalassospira</taxon>
    </lineage>
</organism>
<gene>
    <name evidence="3" type="ORF">COO20_07315</name>
</gene>
<dbReference type="CDD" id="cd00144">
    <property type="entry name" value="MPP_PPP_family"/>
    <property type="match status" value="1"/>
</dbReference>
<evidence type="ECO:0000256" key="1">
    <source>
        <dbReference type="SAM" id="MobiDB-lite"/>
    </source>
</evidence>
<dbReference type="InterPro" id="IPR029052">
    <property type="entry name" value="Metallo-depent_PP-like"/>
</dbReference>